<reference evidence="1" key="1">
    <citation type="journal article" date="2021" name="Arch. Microbiol.">
        <title>Methyloradius palustris gen. nov., sp. nov., a methanol-oxidizing bacterium isolated from snow.</title>
        <authorList>
            <person name="Miyadera T."/>
            <person name="Kojima H."/>
            <person name="Fukui M."/>
        </authorList>
    </citation>
    <scope>NUCLEOTIDE SEQUENCE</scope>
    <source>
        <strain evidence="1">Zm11</strain>
    </source>
</reference>
<dbReference type="KEGG" id="mpau:ZMTM_20200"/>
<evidence type="ECO:0000313" key="1">
    <source>
        <dbReference type="EMBL" id="BCM25761.1"/>
    </source>
</evidence>
<evidence type="ECO:0000313" key="2">
    <source>
        <dbReference type="Proteomes" id="UP000826722"/>
    </source>
</evidence>
<name>A0A8D5G9Y8_9PROT</name>
<protein>
    <submittedName>
        <fullName evidence="1">Uncharacterized protein</fullName>
    </submittedName>
</protein>
<keyword evidence="2" id="KW-1185">Reference proteome</keyword>
<dbReference type="AlphaFoldDB" id="A0A8D5G9Y8"/>
<accession>A0A8D5G9Y8</accession>
<sequence>MIKWLNAKEAVEFGESLAEFFARRIPLVEEENQRVISKANRRAVLNEMVRKIDKFKSEHSMNFYKKAKLGNAFKWKLLEAGFAADIVDSLTKQILLRL</sequence>
<dbReference type="RefSeq" id="WP_221763821.1">
    <property type="nucleotide sequence ID" value="NZ_AP024110.1"/>
</dbReference>
<gene>
    <name evidence="1" type="ORF">ZMTM_20200</name>
</gene>
<dbReference type="EMBL" id="AP024110">
    <property type="protein sequence ID" value="BCM25761.1"/>
    <property type="molecule type" value="Genomic_DNA"/>
</dbReference>
<dbReference type="Proteomes" id="UP000826722">
    <property type="component" value="Chromosome"/>
</dbReference>
<proteinExistence type="predicted"/>
<organism evidence="1 2">
    <name type="scientific">Methyloradius palustris</name>
    <dbReference type="NCBI Taxonomy" id="2778876"/>
    <lineage>
        <taxon>Bacteria</taxon>
        <taxon>Pseudomonadati</taxon>
        <taxon>Pseudomonadota</taxon>
        <taxon>Betaproteobacteria</taxon>
        <taxon>Nitrosomonadales</taxon>
        <taxon>Methylophilaceae</taxon>
        <taxon>Methyloradius</taxon>
    </lineage>
</organism>